<dbReference type="Proteomes" id="UP000321337">
    <property type="component" value="Unassembled WGS sequence"/>
</dbReference>
<protein>
    <submittedName>
        <fullName evidence="1">Uncharacterized protein</fullName>
    </submittedName>
</protein>
<organism evidence="1 2">
    <name type="scientific">Sulfuriferula plumbiphila</name>
    <dbReference type="NCBI Taxonomy" id="171865"/>
    <lineage>
        <taxon>Bacteria</taxon>
        <taxon>Pseudomonadati</taxon>
        <taxon>Pseudomonadota</taxon>
        <taxon>Betaproteobacteria</taxon>
        <taxon>Nitrosomonadales</taxon>
        <taxon>Sulfuricellaceae</taxon>
        <taxon>Sulfuriferula</taxon>
    </lineage>
</organism>
<evidence type="ECO:0000313" key="1">
    <source>
        <dbReference type="EMBL" id="GEP29988.1"/>
    </source>
</evidence>
<keyword evidence="2" id="KW-1185">Reference proteome</keyword>
<sequence length="90" mass="9839">MKIAALGRTSSKKIHAIESVVAELNAANNNLLAYVTTIADSRGHFDLDAKACQLMSDRDAAQAKLDKIQSISEGSFKHVYHRGQQWIGGR</sequence>
<comment type="caution">
    <text evidence="1">The sequence shown here is derived from an EMBL/GenBank/DDBJ whole genome shotgun (WGS) entry which is preliminary data.</text>
</comment>
<dbReference type="EMBL" id="BKAD01000010">
    <property type="protein sequence ID" value="GEP29988.1"/>
    <property type="molecule type" value="Genomic_DNA"/>
</dbReference>
<proteinExistence type="predicted"/>
<gene>
    <name evidence="1" type="ORF">TPL01_11260</name>
</gene>
<reference evidence="1 2" key="1">
    <citation type="submission" date="2019-07" db="EMBL/GenBank/DDBJ databases">
        <title>Whole genome shotgun sequence of Thiobacillus plumbophilus NBRC 107929.</title>
        <authorList>
            <person name="Hosoyama A."/>
            <person name="Uohara A."/>
            <person name="Ohji S."/>
            <person name="Ichikawa N."/>
        </authorList>
    </citation>
    <scope>NUCLEOTIDE SEQUENCE [LARGE SCALE GENOMIC DNA]</scope>
    <source>
        <strain evidence="1 2">NBRC 107929</strain>
    </source>
</reference>
<name>A0A512L682_9PROT</name>
<dbReference type="AlphaFoldDB" id="A0A512L682"/>
<accession>A0A512L682</accession>
<dbReference type="RefSeq" id="WP_147071633.1">
    <property type="nucleotide sequence ID" value="NZ_AP021884.1"/>
</dbReference>
<evidence type="ECO:0000313" key="2">
    <source>
        <dbReference type="Proteomes" id="UP000321337"/>
    </source>
</evidence>